<gene>
    <name evidence="2" type="ORF">NCTC7812_00957</name>
</gene>
<evidence type="ECO:0000256" key="1">
    <source>
        <dbReference type="SAM" id="SignalP"/>
    </source>
</evidence>
<dbReference type="Proteomes" id="UP000396835">
    <property type="component" value="Unassembled WGS sequence"/>
</dbReference>
<evidence type="ECO:0000313" key="2">
    <source>
        <dbReference type="EMBL" id="VFB13433.1"/>
    </source>
</evidence>
<dbReference type="AlphaFoldDB" id="A0A449I1S3"/>
<proteinExistence type="predicted"/>
<name>A0A449I1S3_9BACE</name>
<feature type="chain" id="PRO_5018970647" description="DUF4348 domain-containing protein" evidence="1">
    <location>
        <begin position="27"/>
        <end position="172"/>
    </location>
</feature>
<dbReference type="EMBL" id="CAACYH010000004">
    <property type="protein sequence ID" value="VFB13433.1"/>
    <property type="molecule type" value="Genomic_DNA"/>
</dbReference>
<evidence type="ECO:0000313" key="3">
    <source>
        <dbReference type="Proteomes" id="UP000396835"/>
    </source>
</evidence>
<organism evidence="2 3">
    <name type="scientific">Prevotella heparinolytica</name>
    <dbReference type="NCBI Taxonomy" id="28113"/>
    <lineage>
        <taxon>Bacteria</taxon>
        <taxon>Pseudomonadati</taxon>
        <taxon>Bacteroidota</taxon>
        <taxon>Bacteroidia</taxon>
        <taxon>Bacteroidales</taxon>
        <taxon>Bacteroidaceae</taxon>
        <taxon>Bacteroides</taxon>
    </lineage>
</organism>
<reference evidence="2 3" key="1">
    <citation type="submission" date="2019-02" db="EMBL/GenBank/DDBJ databases">
        <authorList>
            <consortium name="Pathogen Informatics"/>
        </authorList>
    </citation>
    <scope>NUCLEOTIDE SEQUENCE [LARGE SCALE GENOMIC DNA]</scope>
    <source>
        <strain evidence="2 3">3012STDY7078512</strain>
    </source>
</reference>
<accession>A0A449I1S3</accession>
<protein>
    <recommendedName>
        <fullName evidence="4">DUF4348 domain-containing protein</fullName>
    </recommendedName>
</protein>
<keyword evidence="1" id="KW-0732">Signal</keyword>
<dbReference type="Gene3D" id="3.10.450.410">
    <property type="match status" value="1"/>
</dbReference>
<feature type="signal peptide" evidence="1">
    <location>
        <begin position="1"/>
        <end position="26"/>
    </location>
</feature>
<sequence length="172" mass="19889">MMKAIRYALCLFAVLLLSVPSGRAAADEEDFNTFLRNFTSSASFQYSRIKFPLKSPIVLLKDDGETEQTFPFTREKWALLDEETLKEGKITEEEGGVYISRFTVDEPAHKEFEAGYDESEASLRVVFERIGGKWYVTDCYTDWYNSDLPISELKETIRMVQEENKAFEKLHP</sequence>
<evidence type="ECO:0008006" key="4">
    <source>
        <dbReference type="Google" id="ProtNLM"/>
    </source>
</evidence>
<dbReference type="InterPro" id="IPR054298">
    <property type="entry name" value="BACOVA_00961-like"/>
</dbReference>
<dbReference type="Pfam" id="PF22057">
    <property type="entry name" value="BACOVA_00961-like"/>
    <property type="match status" value="1"/>
</dbReference>